<dbReference type="Proteomes" id="UP000790709">
    <property type="component" value="Unassembled WGS sequence"/>
</dbReference>
<dbReference type="EMBL" id="MU266648">
    <property type="protein sequence ID" value="KAH7919574.1"/>
    <property type="molecule type" value="Genomic_DNA"/>
</dbReference>
<reference evidence="1" key="1">
    <citation type="journal article" date="2021" name="New Phytol.">
        <title>Evolutionary innovations through gain and loss of genes in the ectomycorrhizal Boletales.</title>
        <authorList>
            <person name="Wu G."/>
            <person name="Miyauchi S."/>
            <person name="Morin E."/>
            <person name="Kuo A."/>
            <person name="Drula E."/>
            <person name="Varga T."/>
            <person name="Kohler A."/>
            <person name="Feng B."/>
            <person name="Cao Y."/>
            <person name="Lipzen A."/>
            <person name="Daum C."/>
            <person name="Hundley H."/>
            <person name="Pangilinan J."/>
            <person name="Johnson J."/>
            <person name="Barry K."/>
            <person name="LaButti K."/>
            <person name="Ng V."/>
            <person name="Ahrendt S."/>
            <person name="Min B."/>
            <person name="Choi I.G."/>
            <person name="Park H."/>
            <person name="Plett J.M."/>
            <person name="Magnuson J."/>
            <person name="Spatafora J.W."/>
            <person name="Nagy L.G."/>
            <person name="Henrissat B."/>
            <person name="Grigoriev I.V."/>
            <person name="Yang Z.L."/>
            <person name="Xu J."/>
            <person name="Martin F.M."/>
        </authorList>
    </citation>
    <scope>NUCLEOTIDE SEQUENCE</scope>
    <source>
        <strain evidence="1">KUC20120723A-06</strain>
    </source>
</reference>
<comment type="caution">
    <text evidence="1">The sequence shown here is derived from an EMBL/GenBank/DDBJ whole genome shotgun (WGS) entry which is preliminary data.</text>
</comment>
<protein>
    <submittedName>
        <fullName evidence="1">Uncharacterized protein</fullName>
    </submittedName>
</protein>
<sequence>MSYIMGQFGVTIVKGAPPIIQEILQFSVWFRDTNSLGHLYSMRFSVDGIALRNEFIAFAITAFKLAISSKMSGGKVTPNAQGQDGSDTWGEKYQLNLDVLEGPNVVSMMYKYHTVIHAVGQ</sequence>
<evidence type="ECO:0000313" key="2">
    <source>
        <dbReference type="Proteomes" id="UP000790709"/>
    </source>
</evidence>
<accession>A0ACB8B221</accession>
<gene>
    <name evidence="1" type="ORF">BV22DRAFT_1050954</name>
</gene>
<evidence type="ECO:0000313" key="1">
    <source>
        <dbReference type="EMBL" id="KAH7919574.1"/>
    </source>
</evidence>
<keyword evidence="2" id="KW-1185">Reference proteome</keyword>
<name>A0ACB8B221_9AGAM</name>
<proteinExistence type="predicted"/>
<organism evidence="1 2">
    <name type="scientific">Leucogyrophana mollusca</name>
    <dbReference type="NCBI Taxonomy" id="85980"/>
    <lineage>
        <taxon>Eukaryota</taxon>
        <taxon>Fungi</taxon>
        <taxon>Dikarya</taxon>
        <taxon>Basidiomycota</taxon>
        <taxon>Agaricomycotina</taxon>
        <taxon>Agaricomycetes</taxon>
        <taxon>Agaricomycetidae</taxon>
        <taxon>Boletales</taxon>
        <taxon>Boletales incertae sedis</taxon>
        <taxon>Leucogyrophana</taxon>
    </lineage>
</organism>